<evidence type="ECO:0000313" key="1">
    <source>
        <dbReference type="EMBL" id="RBP45005.1"/>
    </source>
</evidence>
<keyword evidence="2" id="KW-1185">Reference proteome</keyword>
<gene>
    <name evidence="1" type="ORF">DFR28_1205</name>
</gene>
<dbReference type="Proteomes" id="UP000253083">
    <property type="component" value="Unassembled WGS sequence"/>
</dbReference>
<dbReference type="AlphaFoldDB" id="A0A395JF78"/>
<accession>A0A395JF78</accession>
<name>A0A395JF78_9GAMM</name>
<sequence length="53" mass="5987">GALTFLLGQNDDVKYVRYLLVLIDKRSHTNAQQTGARFLRVRANEVSDSFVSC</sequence>
<organism evidence="1 2">
    <name type="scientific">Arenicella xantha</name>
    <dbReference type="NCBI Taxonomy" id="644221"/>
    <lineage>
        <taxon>Bacteria</taxon>
        <taxon>Pseudomonadati</taxon>
        <taxon>Pseudomonadota</taxon>
        <taxon>Gammaproteobacteria</taxon>
        <taxon>Arenicellales</taxon>
        <taxon>Arenicellaceae</taxon>
        <taxon>Arenicella</taxon>
    </lineage>
</organism>
<reference evidence="1 2" key="1">
    <citation type="submission" date="2018-06" db="EMBL/GenBank/DDBJ databases">
        <title>Genomic Encyclopedia of Type Strains, Phase IV (KMG-IV): sequencing the most valuable type-strain genomes for metagenomic binning, comparative biology and taxonomic classification.</title>
        <authorList>
            <person name="Goeker M."/>
        </authorList>
    </citation>
    <scope>NUCLEOTIDE SEQUENCE [LARGE SCALE GENOMIC DNA]</scope>
    <source>
        <strain evidence="1 2">DSM 24032</strain>
    </source>
</reference>
<dbReference type="InParanoid" id="A0A395JF78"/>
<feature type="non-terminal residue" evidence="1">
    <location>
        <position position="1"/>
    </location>
</feature>
<comment type="caution">
    <text evidence="1">The sequence shown here is derived from an EMBL/GenBank/DDBJ whole genome shotgun (WGS) entry which is preliminary data.</text>
</comment>
<protein>
    <submittedName>
        <fullName evidence="1">Uncharacterized protein</fullName>
    </submittedName>
</protein>
<evidence type="ECO:0000313" key="2">
    <source>
        <dbReference type="Proteomes" id="UP000253083"/>
    </source>
</evidence>
<dbReference type="EMBL" id="QNRT01000020">
    <property type="protein sequence ID" value="RBP45005.1"/>
    <property type="molecule type" value="Genomic_DNA"/>
</dbReference>
<proteinExistence type="predicted"/>